<sequence length="111" mass="12924">MFRSQDEILLKFSPCIRMGNKGYLSYSECGMVVGARLTVSLMQNQLYGSQRMVQKCEMAENALLTSGAWADWFKMIEKQQWPGQMNLDFYCQMIWSELHVNNMKAWIHSAL</sequence>
<organism evidence="1 2">
    <name type="scientific">Ameca splendens</name>
    <dbReference type="NCBI Taxonomy" id="208324"/>
    <lineage>
        <taxon>Eukaryota</taxon>
        <taxon>Metazoa</taxon>
        <taxon>Chordata</taxon>
        <taxon>Craniata</taxon>
        <taxon>Vertebrata</taxon>
        <taxon>Euteleostomi</taxon>
        <taxon>Actinopterygii</taxon>
        <taxon>Neopterygii</taxon>
        <taxon>Teleostei</taxon>
        <taxon>Neoteleostei</taxon>
        <taxon>Acanthomorphata</taxon>
        <taxon>Ovalentaria</taxon>
        <taxon>Atherinomorphae</taxon>
        <taxon>Cyprinodontiformes</taxon>
        <taxon>Goodeidae</taxon>
        <taxon>Ameca</taxon>
    </lineage>
</organism>
<comment type="caution">
    <text evidence="1">The sequence shown here is derived from an EMBL/GenBank/DDBJ whole genome shotgun (WGS) entry which is preliminary data.</text>
</comment>
<accession>A0ABV1A353</accession>
<keyword evidence="2" id="KW-1185">Reference proteome</keyword>
<gene>
    <name evidence="1" type="ORF">AMECASPLE_030785</name>
</gene>
<protein>
    <submittedName>
        <fullName evidence="1">Uncharacterized protein</fullName>
    </submittedName>
</protein>
<reference evidence="1 2" key="1">
    <citation type="submission" date="2021-06" db="EMBL/GenBank/DDBJ databases">
        <authorList>
            <person name="Palmer J.M."/>
        </authorList>
    </citation>
    <scope>NUCLEOTIDE SEQUENCE [LARGE SCALE GENOMIC DNA]</scope>
    <source>
        <strain evidence="1 2">AS_MEX2019</strain>
        <tissue evidence="1">Muscle</tissue>
    </source>
</reference>
<evidence type="ECO:0000313" key="2">
    <source>
        <dbReference type="Proteomes" id="UP001469553"/>
    </source>
</evidence>
<evidence type="ECO:0000313" key="1">
    <source>
        <dbReference type="EMBL" id="MEQ2312412.1"/>
    </source>
</evidence>
<dbReference type="Proteomes" id="UP001469553">
    <property type="component" value="Unassembled WGS sequence"/>
</dbReference>
<name>A0ABV1A353_9TELE</name>
<proteinExistence type="predicted"/>
<dbReference type="EMBL" id="JAHRIP010078960">
    <property type="protein sequence ID" value="MEQ2312412.1"/>
    <property type="molecule type" value="Genomic_DNA"/>
</dbReference>